<proteinExistence type="predicted"/>
<evidence type="ECO:0000313" key="1">
    <source>
        <dbReference type="EMBL" id="OCT77947.1"/>
    </source>
</evidence>
<evidence type="ECO:0000313" key="2">
    <source>
        <dbReference type="Proteomes" id="UP000694892"/>
    </source>
</evidence>
<dbReference type="Proteomes" id="UP000694892">
    <property type="component" value="Chromosome 5S"/>
</dbReference>
<protein>
    <submittedName>
        <fullName evidence="1">Uncharacterized protein</fullName>
    </submittedName>
</protein>
<organism evidence="1 2">
    <name type="scientific">Xenopus laevis</name>
    <name type="common">African clawed frog</name>
    <dbReference type="NCBI Taxonomy" id="8355"/>
    <lineage>
        <taxon>Eukaryota</taxon>
        <taxon>Metazoa</taxon>
        <taxon>Chordata</taxon>
        <taxon>Craniata</taxon>
        <taxon>Vertebrata</taxon>
        <taxon>Euteleostomi</taxon>
        <taxon>Amphibia</taxon>
        <taxon>Batrachia</taxon>
        <taxon>Anura</taxon>
        <taxon>Pipoidea</taxon>
        <taxon>Pipidae</taxon>
        <taxon>Xenopodinae</taxon>
        <taxon>Xenopus</taxon>
        <taxon>Xenopus</taxon>
    </lineage>
</organism>
<dbReference type="AlphaFoldDB" id="A0A974CRB4"/>
<accession>A0A974CRB4</accession>
<sequence>MKEDEEELEKAIGHYSDHVKKPGLFVFIGDVVFGMGFVHPLSISQINFQIKVLSGVVLSTALHGILKNGAAIPPLFLNRAQVLPILLTPQFVRVSEATVVHLFFS</sequence>
<dbReference type="EMBL" id="CM004475">
    <property type="protein sequence ID" value="OCT77947.1"/>
    <property type="molecule type" value="Genomic_DNA"/>
</dbReference>
<gene>
    <name evidence="1" type="ORF">XELAEV_18029044mg</name>
</gene>
<name>A0A974CRB4_XENLA</name>
<reference evidence="2" key="1">
    <citation type="journal article" date="2016" name="Nature">
        <title>Genome evolution in the allotetraploid frog Xenopus laevis.</title>
        <authorList>
            <person name="Session A.M."/>
            <person name="Uno Y."/>
            <person name="Kwon T."/>
            <person name="Chapman J.A."/>
            <person name="Toyoda A."/>
            <person name="Takahashi S."/>
            <person name="Fukui A."/>
            <person name="Hikosaka A."/>
            <person name="Suzuki A."/>
            <person name="Kondo M."/>
            <person name="van Heeringen S.J."/>
            <person name="Quigley I."/>
            <person name="Heinz S."/>
            <person name="Ogino H."/>
            <person name="Ochi H."/>
            <person name="Hellsten U."/>
            <person name="Lyons J.B."/>
            <person name="Simakov O."/>
            <person name="Putnam N."/>
            <person name="Stites J."/>
            <person name="Kuroki Y."/>
            <person name="Tanaka T."/>
            <person name="Michiue T."/>
            <person name="Watanabe M."/>
            <person name="Bogdanovic O."/>
            <person name="Lister R."/>
            <person name="Georgiou G."/>
            <person name="Paranjpe S.S."/>
            <person name="van Kruijsbergen I."/>
            <person name="Shu S."/>
            <person name="Carlson J."/>
            <person name="Kinoshita T."/>
            <person name="Ohta Y."/>
            <person name="Mawaribuchi S."/>
            <person name="Jenkins J."/>
            <person name="Grimwood J."/>
            <person name="Schmutz J."/>
            <person name="Mitros T."/>
            <person name="Mozaffari S.V."/>
            <person name="Suzuki Y."/>
            <person name="Haramoto Y."/>
            <person name="Yamamoto T.S."/>
            <person name="Takagi C."/>
            <person name="Heald R."/>
            <person name="Miller K."/>
            <person name="Haudenschild C."/>
            <person name="Kitzman J."/>
            <person name="Nakayama T."/>
            <person name="Izutsu Y."/>
            <person name="Robert J."/>
            <person name="Fortriede J."/>
            <person name="Burns K."/>
            <person name="Lotay V."/>
            <person name="Karimi K."/>
            <person name="Yasuoka Y."/>
            <person name="Dichmann D.S."/>
            <person name="Flajnik M.F."/>
            <person name="Houston D.W."/>
            <person name="Shendure J."/>
            <person name="DuPasquier L."/>
            <person name="Vize P.D."/>
            <person name="Zorn A.M."/>
            <person name="Ito M."/>
            <person name="Marcotte E.M."/>
            <person name="Wallingford J.B."/>
            <person name="Ito Y."/>
            <person name="Asashima M."/>
            <person name="Ueno N."/>
            <person name="Matsuda Y."/>
            <person name="Veenstra G.J."/>
            <person name="Fujiyama A."/>
            <person name="Harland R.M."/>
            <person name="Taira M."/>
            <person name="Rokhsar D.S."/>
        </authorList>
    </citation>
    <scope>NUCLEOTIDE SEQUENCE [LARGE SCALE GENOMIC DNA]</scope>
    <source>
        <strain evidence="2">J</strain>
    </source>
</reference>